<sequence>MNDYGLVSIITPTWECGNFIEDTIKSVLAQTYVNWELLVQDDFSTDNTANIVKRYALSDARIKYDCNEKNIGAAATRNKAICRASGRWVAFLDADDLWLPSKLEHQLRFMVENNHAFSYHEYNEINEDGQKNGVYVSGISRVNRMAMLACCWPGCLTVMYDKDCIGLVQIKEIARNNDTAIWLKIVRKSPCYLLKENLACYRRRNNSITPKSILKRIWSHYPLFRVAEEMNPLLATFWTLVNVFGNGFKKTFYVKHRDTKCHDIE</sequence>
<comment type="caution">
    <text evidence="2">The sequence shown here is derived from an EMBL/GenBank/DDBJ whole genome shotgun (WGS) entry which is preliminary data.</text>
</comment>
<dbReference type="PANTHER" id="PTHR22916:SF3">
    <property type="entry name" value="UDP-GLCNAC:BETAGAL BETA-1,3-N-ACETYLGLUCOSAMINYLTRANSFERASE-LIKE PROTEIN 1"/>
    <property type="match status" value="1"/>
</dbReference>
<evidence type="ECO:0000259" key="1">
    <source>
        <dbReference type="Pfam" id="PF00535"/>
    </source>
</evidence>
<keyword evidence="2" id="KW-0808">Transferase</keyword>
<dbReference type="PANTHER" id="PTHR22916">
    <property type="entry name" value="GLYCOSYLTRANSFERASE"/>
    <property type="match status" value="1"/>
</dbReference>
<organism evidence="2 3">
    <name type="scientific">Prevotella koreensis</name>
    <dbReference type="NCBI Taxonomy" id="2490854"/>
    <lineage>
        <taxon>Bacteria</taxon>
        <taxon>Pseudomonadati</taxon>
        <taxon>Bacteroidota</taxon>
        <taxon>Bacteroidia</taxon>
        <taxon>Bacteroidales</taxon>
        <taxon>Prevotellaceae</taxon>
        <taxon>Prevotella</taxon>
    </lineage>
</organism>
<proteinExistence type="predicted"/>
<reference evidence="2 3" key="1">
    <citation type="submission" date="2018-12" db="EMBL/GenBank/DDBJ databases">
        <title>Genome sequencing of Prevotella sp. KCOM 3155 (= JS262).</title>
        <authorList>
            <person name="Kook J.-K."/>
            <person name="Park S.-N."/>
            <person name="Lim Y.K."/>
        </authorList>
    </citation>
    <scope>NUCLEOTIDE SEQUENCE [LARGE SCALE GENOMIC DNA]</scope>
    <source>
        <strain evidence="2 3">KCOM 3155</strain>
    </source>
</reference>
<dbReference type="RefSeq" id="WP_126677565.1">
    <property type="nucleotide sequence ID" value="NZ_RYYU01000001.1"/>
</dbReference>
<keyword evidence="3" id="KW-1185">Reference proteome</keyword>
<gene>
    <name evidence="2" type="ORF">EHV08_00895</name>
</gene>
<evidence type="ECO:0000313" key="2">
    <source>
        <dbReference type="EMBL" id="RUL58468.1"/>
    </source>
</evidence>
<dbReference type="AlphaFoldDB" id="A0A3S0P721"/>
<dbReference type="EMBL" id="RYYU01000001">
    <property type="protein sequence ID" value="RUL58468.1"/>
    <property type="molecule type" value="Genomic_DNA"/>
</dbReference>
<dbReference type="CDD" id="cd00761">
    <property type="entry name" value="Glyco_tranf_GTA_type"/>
    <property type="match status" value="1"/>
</dbReference>
<dbReference type="Proteomes" id="UP000278983">
    <property type="component" value="Unassembled WGS sequence"/>
</dbReference>
<dbReference type="SUPFAM" id="SSF53448">
    <property type="entry name" value="Nucleotide-diphospho-sugar transferases"/>
    <property type="match status" value="1"/>
</dbReference>
<protein>
    <submittedName>
        <fullName evidence="2">Glycosyltransferase family 2 protein</fullName>
    </submittedName>
</protein>
<feature type="domain" description="Glycosyltransferase 2-like" evidence="1">
    <location>
        <begin position="8"/>
        <end position="129"/>
    </location>
</feature>
<dbReference type="Pfam" id="PF00535">
    <property type="entry name" value="Glycos_transf_2"/>
    <property type="match status" value="1"/>
</dbReference>
<dbReference type="InterPro" id="IPR001173">
    <property type="entry name" value="Glyco_trans_2-like"/>
</dbReference>
<dbReference type="GO" id="GO:0016758">
    <property type="term" value="F:hexosyltransferase activity"/>
    <property type="evidence" value="ECO:0007669"/>
    <property type="project" value="UniProtKB-ARBA"/>
</dbReference>
<dbReference type="InterPro" id="IPR029044">
    <property type="entry name" value="Nucleotide-diphossugar_trans"/>
</dbReference>
<name>A0A3S0P721_9BACT</name>
<dbReference type="OrthoDB" id="9802649at2"/>
<evidence type="ECO:0000313" key="3">
    <source>
        <dbReference type="Proteomes" id="UP000278983"/>
    </source>
</evidence>
<accession>A0A3S0P721</accession>
<dbReference type="Gene3D" id="3.90.550.10">
    <property type="entry name" value="Spore Coat Polysaccharide Biosynthesis Protein SpsA, Chain A"/>
    <property type="match status" value="1"/>
</dbReference>